<proteinExistence type="predicted"/>
<evidence type="ECO:0000313" key="2">
    <source>
        <dbReference type="Proteomes" id="UP000050384"/>
    </source>
</evidence>
<dbReference type="EMBL" id="LJRI01001506">
    <property type="protein sequence ID" value="KPY59406.1"/>
    <property type="molecule type" value="Genomic_DNA"/>
</dbReference>
<dbReference type="AntiFam" id="ANF00248">
    <property type="entry name" value="Shadow ORF (opposite ppsD)"/>
</dbReference>
<dbReference type="Proteomes" id="UP000050384">
    <property type="component" value="Unassembled WGS sequence"/>
</dbReference>
<organism evidence="1 2">
    <name type="scientific">Pseudomonas syringae pv. spinaceae</name>
    <dbReference type="NCBI Taxonomy" id="264459"/>
    <lineage>
        <taxon>Bacteria</taxon>
        <taxon>Pseudomonadati</taxon>
        <taxon>Pseudomonadota</taxon>
        <taxon>Gammaproteobacteria</taxon>
        <taxon>Pseudomonadales</taxon>
        <taxon>Pseudomonadaceae</taxon>
        <taxon>Pseudomonas</taxon>
        <taxon>Pseudomonas syringae</taxon>
    </lineage>
</organism>
<comment type="caution">
    <text evidence="1">The sequence shown here is derived from an EMBL/GenBank/DDBJ whole genome shotgun (WGS) entry which is preliminary data.</text>
</comment>
<evidence type="ECO:0000313" key="1">
    <source>
        <dbReference type="EMBL" id="KPY59406.1"/>
    </source>
</evidence>
<reference evidence="1 2" key="1">
    <citation type="submission" date="2015-09" db="EMBL/GenBank/DDBJ databases">
        <title>Genome announcement of multiple Pseudomonas syringae strains.</title>
        <authorList>
            <person name="Thakur S."/>
            <person name="Wang P.W."/>
            <person name="Gong Y."/>
            <person name="Weir B.S."/>
            <person name="Guttman D.S."/>
        </authorList>
    </citation>
    <scope>NUCLEOTIDE SEQUENCE [LARGE SCALE GENOMIC DNA]</scope>
    <source>
        <strain evidence="1 2">ICMP16929</strain>
    </source>
</reference>
<gene>
    <name evidence="1" type="ORF">ALO94_201071</name>
</gene>
<protein>
    <submittedName>
        <fullName evidence="1">Sucrose porin</fullName>
    </submittedName>
</protein>
<accession>A0A0P9ZHA1</accession>
<name>A0A0P9ZHA1_PSESX</name>
<sequence>MADRQNGLDQAGDACGGVQVAEVALHRAQRAATDVRAVREGITQCLNLDGVAQWRAGTMRFEHADAGAIDVGQQQGILDDFTLTDH</sequence>
<dbReference type="AlphaFoldDB" id="A0A0P9ZHA1"/>